<dbReference type="InterPro" id="IPR001867">
    <property type="entry name" value="OmpR/PhoB-type_DNA-bd"/>
</dbReference>
<reference evidence="4 5" key="1">
    <citation type="submission" date="2019-12" db="EMBL/GenBank/DDBJ databases">
        <authorList>
            <person name="Yuan C.-G."/>
        </authorList>
    </citation>
    <scope>NUCLEOTIDE SEQUENCE [LARGE SCALE GENOMIC DNA]</scope>
    <source>
        <strain evidence="4 5">KCTC 23863</strain>
    </source>
</reference>
<evidence type="ECO:0000313" key="4">
    <source>
        <dbReference type="EMBL" id="MXQ14594.1"/>
    </source>
</evidence>
<dbReference type="GO" id="GO:0003677">
    <property type="term" value="F:DNA binding"/>
    <property type="evidence" value="ECO:0007669"/>
    <property type="project" value="UniProtKB-UniRule"/>
</dbReference>
<dbReference type="InterPro" id="IPR058852">
    <property type="entry name" value="HTH_77"/>
</dbReference>
<dbReference type="GO" id="GO:0006355">
    <property type="term" value="P:regulation of DNA-templated transcription"/>
    <property type="evidence" value="ECO:0007669"/>
    <property type="project" value="InterPro"/>
</dbReference>
<dbReference type="Gene3D" id="1.25.40.10">
    <property type="entry name" value="Tetratricopeptide repeat domain"/>
    <property type="match status" value="1"/>
</dbReference>
<dbReference type="OrthoDB" id="4473689at2"/>
<dbReference type="GO" id="GO:0000160">
    <property type="term" value="P:phosphorelay signal transduction system"/>
    <property type="evidence" value="ECO:0007669"/>
    <property type="project" value="InterPro"/>
</dbReference>
<dbReference type="InterPro" id="IPR049945">
    <property type="entry name" value="AAA_22"/>
</dbReference>
<dbReference type="Pfam" id="PF25872">
    <property type="entry name" value="HTH_77"/>
    <property type="match status" value="1"/>
</dbReference>
<name>A0A7X3MWL9_9HYPH</name>
<dbReference type="Gene3D" id="1.10.10.10">
    <property type="entry name" value="Winged helix-like DNA-binding domain superfamily/Winged helix DNA-binding domain"/>
    <property type="match status" value="1"/>
</dbReference>
<dbReference type="Pfam" id="PF13401">
    <property type="entry name" value="AAA_22"/>
    <property type="match status" value="1"/>
</dbReference>
<keyword evidence="5" id="KW-1185">Reference proteome</keyword>
<dbReference type="PANTHER" id="PTHR47691">
    <property type="entry name" value="REGULATOR-RELATED"/>
    <property type="match status" value="1"/>
</dbReference>
<keyword evidence="1 2" id="KW-0238">DNA-binding</keyword>
<evidence type="ECO:0000256" key="1">
    <source>
        <dbReference type="ARBA" id="ARBA00023125"/>
    </source>
</evidence>
<dbReference type="Proteomes" id="UP000436483">
    <property type="component" value="Unassembled WGS sequence"/>
</dbReference>
<dbReference type="InterPro" id="IPR011990">
    <property type="entry name" value="TPR-like_helical_dom_sf"/>
</dbReference>
<feature type="domain" description="OmpR/PhoB-type" evidence="3">
    <location>
        <begin position="27"/>
        <end position="125"/>
    </location>
</feature>
<evidence type="ECO:0000313" key="5">
    <source>
        <dbReference type="Proteomes" id="UP000436483"/>
    </source>
</evidence>
<evidence type="ECO:0000256" key="2">
    <source>
        <dbReference type="PROSITE-ProRule" id="PRU01091"/>
    </source>
</evidence>
<dbReference type="PRINTS" id="PR00364">
    <property type="entry name" value="DISEASERSIST"/>
</dbReference>
<accession>A0A7X3MWL9</accession>
<dbReference type="InterPro" id="IPR027417">
    <property type="entry name" value="P-loop_NTPase"/>
</dbReference>
<organism evidence="4 5">
    <name type="scientific">Microvirga makkahensis</name>
    <dbReference type="NCBI Taxonomy" id="1128670"/>
    <lineage>
        <taxon>Bacteria</taxon>
        <taxon>Pseudomonadati</taxon>
        <taxon>Pseudomonadota</taxon>
        <taxon>Alphaproteobacteria</taxon>
        <taxon>Hyphomicrobiales</taxon>
        <taxon>Methylobacteriaceae</taxon>
        <taxon>Microvirga</taxon>
    </lineage>
</organism>
<dbReference type="InterPro" id="IPR016032">
    <property type="entry name" value="Sig_transdc_resp-reg_C-effctor"/>
</dbReference>
<dbReference type="CDD" id="cd00383">
    <property type="entry name" value="trans_reg_C"/>
    <property type="match status" value="1"/>
</dbReference>
<dbReference type="EMBL" id="WURB01000039">
    <property type="protein sequence ID" value="MXQ14594.1"/>
    <property type="molecule type" value="Genomic_DNA"/>
</dbReference>
<dbReference type="SUPFAM" id="SSF46894">
    <property type="entry name" value="C-terminal effector domain of the bipartite response regulators"/>
    <property type="match status" value="1"/>
</dbReference>
<dbReference type="PANTHER" id="PTHR47691:SF3">
    <property type="entry name" value="HTH-TYPE TRANSCRIPTIONAL REGULATOR RV0890C-RELATED"/>
    <property type="match status" value="1"/>
</dbReference>
<evidence type="ECO:0000259" key="3">
    <source>
        <dbReference type="PROSITE" id="PS51755"/>
    </source>
</evidence>
<gene>
    <name evidence="4" type="ORF">GR328_24715</name>
</gene>
<protein>
    <submittedName>
        <fullName evidence="4">AAA family ATPase</fullName>
    </submittedName>
</protein>
<dbReference type="SMART" id="SM00862">
    <property type="entry name" value="Trans_reg_C"/>
    <property type="match status" value="1"/>
</dbReference>
<dbReference type="InterPro" id="IPR003593">
    <property type="entry name" value="AAA+_ATPase"/>
</dbReference>
<feature type="DNA-binding region" description="OmpR/PhoB-type" evidence="2">
    <location>
        <begin position="27"/>
        <end position="125"/>
    </location>
</feature>
<comment type="caution">
    <text evidence="4">The sequence shown here is derived from an EMBL/GenBank/DDBJ whole genome shotgun (WGS) entry which is preliminary data.</text>
</comment>
<reference evidence="4 5" key="2">
    <citation type="submission" date="2020-01" db="EMBL/GenBank/DDBJ databases">
        <title>Microvirga sp. nov., an arsenate reduction bacterium isolated from Tibet hotspring sediments.</title>
        <authorList>
            <person name="Xian W.-D."/>
            <person name="Li W.-J."/>
        </authorList>
    </citation>
    <scope>NUCLEOTIDE SEQUENCE [LARGE SCALE GENOMIC DNA]</scope>
    <source>
        <strain evidence="4 5">KCTC 23863</strain>
    </source>
</reference>
<dbReference type="GO" id="GO:0016887">
    <property type="term" value="F:ATP hydrolysis activity"/>
    <property type="evidence" value="ECO:0007669"/>
    <property type="project" value="InterPro"/>
</dbReference>
<proteinExistence type="predicted"/>
<dbReference type="SMART" id="SM00382">
    <property type="entry name" value="AAA"/>
    <property type="match status" value="1"/>
</dbReference>
<dbReference type="Gene3D" id="3.40.50.300">
    <property type="entry name" value="P-loop containing nucleotide triphosphate hydrolases"/>
    <property type="match status" value="1"/>
</dbReference>
<dbReference type="AlphaFoldDB" id="A0A7X3MWL9"/>
<dbReference type="Pfam" id="PF00486">
    <property type="entry name" value="Trans_reg_C"/>
    <property type="match status" value="1"/>
</dbReference>
<sequence>MSLPLHEKGHSERQDQGPVSETILRNASEIAFGPFRLLPSQRLLLQDGEPVALGGRAYDILLVLTSKAGEIVSKDEISSVVWPGLFVDESNLRVQVSSLRRALGESSSGKPYIVTIPGRGYSLSVDVTATEAPAKQPAFNPGPAPTALNVPLLLKQLVGREELVALVDSKLSQRLVTLVGPGGVGKTSLALTVAQNANRFADGVRVVELATLEDPRLVSTALASALGHPVRSENPLPGLLATLRDKQMLLVLDNCEHLIEAAARLSEQIMIEAPAISVIATSREPLRAEGENVVHVTPLAFPAEGGSLSHEAALAYPALQLFLLRAKASNDGFALLETEVPLLVEICRRLDGIPLAIELAAARVHAFGIAGLASLMDDRFRVLTSGRRTTLQRHQTLRSAIDWSYEILSPMERTVLRRLAVFQGAVSLAAATAVAGADFLPAEFADIVADLVLKSLVVAEGAPTIRYRLLDSVRAYAREKLSDSGEDLEFARRHAEFFAAALSRPAGDPGPASEPSLTRSDSEISNVRAALDWCFSAQGDRNLGATLTAAAVPLWLSLSLLEECRACVERALTALGPAAAQGGRREMQLYAALAGATINIRGASLETEVAWSAALAIARRLGDVDYQLRTLWGLWLHHYTSGPHSEGLATAHRFQEIARGAGRDDDVLIGLRMAGAAHWALGELADARRVVEQMLARYVAPADRSHLARYHFDQRAAATAVLAHTLWLQGFPDRAMRIALDIVDETSALQHDSSEFAAVALCGCRLALLTGHRSAAERLVNRLQELTKRQVNYGNWVRAYSAQMLIARGDAEAGSQLLKTALTELSATAFHVQHSPFQAALAEGLAAAGRVAEAMAVIKEALAGSEAKEEHWCRAELMRVKGEILLRGPTEQSEAAEQAFANSLALARMQGALAWELRTATSLARLYRSLERPEDGLDLLAPVLAKFEEGSRTADVAAAAALAKALAARRSTRSSLS</sequence>
<dbReference type="PROSITE" id="PS51755">
    <property type="entry name" value="OMPR_PHOB"/>
    <property type="match status" value="1"/>
</dbReference>
<dbReference type="InterPro" id="IPR036388">
    <property type="entry name" value="WH-like_DNA-bd_sf"/>
</dbReference>
<dbReference type="SUPFAM" id="SSF52540">
    <property type="entry name" value="P-loop containing nucleoside triphosphate hydrolases"/>
    <property type="match status" value="1"/>
</dbReference>